<proteinExistence type="predicted"/>
<organism evidence="1">
    <name type="scientific">bioreactor metagenome</name>
    <dbReference type="NCBI Taxonomy" id="1076179"/>
    <lineage>
        <taxon>unclassified sequences</taxon>
        <taxon>metagenomes</taxon>
        <taxon>ecological metagenomes</taxon>
    </lineage>
</organism>
<dbReference type="AlphaFoldDB" id="A0A645EQ63"/>
<dbReference type="EMBL" id="VSSQ01049890">
    <property type="protein sequence ID" value="MPN03967.1"/>
    <property type="molecule type" value="Genomic_DNA"/>
</dbReference>
<name>A0A645EQ63_9ZZZZ</name>
<reference evidence="1" key="1">
    <citation type="submission" date="2019-08" db="EMBL/GenBank/DDBJ databases">
        <authorList>
            <person name="Kucharzyk K."/>
            <person name="Murdoch R.W."/>
            <person name="Higgins S."/>
            <person name="Loffler F."/>
        </authorList>
    </citation>
    <scope>NUCLEOTIDE SEQUENCE</scope>
</reference>
<accession>A0A645EQ63</accession>
<dbReference type="Gene3D" id="3.40.50.300">
    <property type="entry name" value="P-loop containing nucleotide triphosphate hydrolases"/>
    <property type="match status" value="1"/>
</dbReference>
<dbReference type="InterPro" id="IPR027417">
    <property type="entry name" value="P-loop_NTPase"/>
</dbReference>
<comment type="caution">
    <text evidence="1">The sequence shown here is derived from an EMBL/GenBank/DDBJ whole genome shotgun (WGS) entry which is preliminary data.</text>
</comment>
<sequence length="116" mass="13273">MVLKNISFMLNSFLGCSEYRYIIFCWVMYRQEILDDLLSRLVLDDVSVYKFSLVASEAALTRRLEKDAAEGRRDIGGLPRSMERLGPYEGMDTIKIDISERTAAWAAGIIMKQIGR</sequence>
<gene>
    <name evidence="1" type="ORF">SDC9_151202</name>
</gene>
<evidence type="ECO:0000313" key="1">
    <source>
        <dbReference type="EMBL" id="MPN03967.1"/>
    </source>
</evidence>
<protein>
    <submittedName>
        <fullName evidence="1">Uncharacterized protein</fullName>
    </submittedName>
</protein>
<dbReference type="PROSITE" id="PS51257">
    <property type="entry name" value="PROKAR_LIPOPROTEIN"/>
    <property type="match status" value="1"/>
</dbReference>